<feature type="transmembrane region" description="Helical" evidence="9">
    <location>
        <begin position="293"/>
        <end position="312"/>
    </location>
</feature>
<dbReference type="PANTHER" id="PTHR31052:SF3">
    <property type="entry name" value="COBRA-LIKE PROTEIN 7"/>
    <property type="match status" value="1"/>
</dbReference>
<keyword evidence="12" id="KW-1185">Reference proteome</keyword>
<dbReference type="InterPro" id="IPR056900">
    <property type="entry name" value="COB_C"/>
</dbReference>
<keyword evidence="9" id="KW-0812">Transmembrane</keyword>
<dbReference type="Pfam" id="PF04833">
    <property type="entry name" value="COBRA"/>
    <property type="match status" value="1"/>
</dbReference>
<comment type="subcellular location">
    <subcellularLocation>
        <location evidence="1">Cell membrane</location>
        <topology evidence="1">Lipid-anchor</topology>
        <topology evidence="1">GPI-anchor</topology>
    </subcellularLocation>
</comment>
<dbReference type="AlphaFoldDB" id="A0A8S0TXY4"/>
<keyword evidence="3" id="KW-1003">Cell membrane</keyword>
<sequence length="314" mass="33938">MDPSKSISAFQINVFKMPPDLNRSLLSPPQNWGISGRLNPSYKCGPPVLVSPSQYPDPSGLLSDSAAMASWQVVCNITKPKGVGPRYCVSFSAYYNESIIPCPTCACGFPANTNRMFSTKSPALLLPSQVLLVPFENRTTLSTAWADLHHFPVPNPLPCGDNCGTTGGWSARITIFNWDEIPFVDWFTAIELDKAAPGFEAVYSFNGSTLNGVNNTIFMQGLPGLNYLVAETDGANPQKDPRVPGKQQSVISFTKKLTTGVNISGGDGFPTKVFFNGEECSLPKVLPKSNSHIFGSSLLTYVILALAVFLAMQK</sequence>
<gene>
    <name evidence="11" type="ORF">OLEA9_A055825</name>
</gene>
<accession>A0A8S0TXY4</accession>
<keyword evidence="4" id="KW-0336">GPI-anchor</keyword>
<organism evidence="11 12">
    <name type="scientific">Olea europaea subsp. europaea</name>
    <dbReference type="NCBI Taxonomy" id="158383"/>
    <lineage>
        <taxon>Eukaryota</taxon>
        <taxon>Viridiplantae</taxon>
        <taxon>Streptophyta</taxon>
        <taxon>Embryophyta</taxon>
        <taxon>Tracheophyta</taxon>
        <taxon>Spermatophyta</taxon>
        <taxon>Magnoliopsida</taxon>
        <taxon>eudicotyledons</taxon>
        <taxon>Gunneridae</taxon>
        <taxon>Pentapetalae</taxon>
        <taxon>asterids</taxon>
        <taxon>lamiids</taxon>
        <taxon>Lamiales</taxon>
        <taxon>Oleaceae</taxon>
        <taxon>Oleeae</taxon>
        <taxon>Olea</taxon>
    </lineage>
</organism>
<dbReference type="OrthoDB" id="2014623at2759"/>
<dbReference type="GO" id="GO:0010215">
    <property type="term" value="P:cellulose microfibril organization"/>
    <property type="evidence" value="ECO:0007669"/>
    <property type="project" value="InterPro"/>
</dbReference>
<dbReference type="Pfam" id="PF25079">
    <property type="entry name" value="COB_C"/>
    <property type="match status" value="1"/>
</dbReference>
<evidence type="ECO:0000256" key="8">
    <source>
        <dbReference type="ARBA" id="ARBA00023288"/>
    </source>
</evidence>
<dbReference type="InterPro" id="IPR006918">
    <property type="entry name" value="COBRA_pln"/>
</dbReference>
<evidence type="ECO:0000313" key="11">
    <source>
        <dbReference type="EMBL" id="CAA3010823.1"/>
    </source>
</evidence>
<keyword evidence="9" id="KW-1133">Transmembrane helix</keyword>
<keyword evidence="8" id="KW-0449">Lipoprotein</keyword>
<evidence type="ECO:0000256" key="2">
    <source>
        <dbReference type="ARBA" id="ARBA00005507"/>
    </source>
</evidence>
<dbReference type="GO" id="GO:0005886">
    <property type="term" value="C:plasma membrane"/>
    <property type="evidence" value="ECO:0007669"/>
    <property type="project" value="UniProtKB-SubCell"/>
</dbReference>
<evidence type="ECO:0000256" key="5">
    <source>
        <dbReference type="ARBA" id="ARBA00022729"/>
    </source>
</evidence>
<evidence type="ECO:0000256" key="6">
    <source>
        <dbReference type="ARBA" id="ARBA00023136"/>
    </source>
</evidence>
<dbReference type="Gramene" id="OE9A055825T1">
    <property type="protein sequence ID" value="OE9A055825C1"/>
    <property type="gene ID" value="OE9A055825"/>
</dbReference>
<keyword evidence="5" id="KW-0732">Signal</keyword>
<proteinExistence type="inferred from homology"/>
<evidence type="ECO:0000256" key="7">
    <source>
        <dbReference type="ARBA" id="ARBA00023180"/>
    </source>
</evidence>
<evidence type="ECO:0000256" key="3">
    <source>
        <dbReference type="ARBA" id="ARBA00022475"/>
    </source>
</evidence>
<keyword evidence="7" id="KW-0325">Glycoprotein</keyword>
<reference evidence="11 12" key="1">
    <citation type="submission" date="2019-12" db="EMBL/GenBank/DDBJ databases">
        <authorList>
            <person name="Alioto T."/>
            <person name="Alioto T."/>
            <person name="Gomez Garrido J."/>
        </authorList>
    </citation>
    <scope>NUCLEOTIDE SEQUENCE [LARGE SCALE GENOMIC DNA]</scope>
</reference>
<dbReference type="EMBL" id="CACTIH010007352">
    <property type="protein sequence ID" value="CAA3010823.1"/>
    <property type="molecule type" value="Genomic_DNA"/>
</dbReference>
<comment type="caution">
    <text evidence="11">The sequence shown here is derived from an EMBL/GenBank/DDBJ whole genome shotgun (WGS) entry which is preliminary data.</text>
</comment>
<evidence type="ECO:0000259" key="10">
    <source>
        <dbReference type="Pfam" id="PF25079"/>
    </source>
</evidence>
<protein>
    <submittedName>
        <fullName evidence="11">COBRA 7</fullName>
    </submittedName>
</protein>
<dbReference type="GO" id="GO:0098552">
    <property type="term" value="C:side of membrane"/>
    <property type="evidence" value="ECO:0007669"/>
    <property type="project" value="UniProtKB-KW"/>
</dbReference>
<evidence type="ECO:0000313" key="12">
    <source>
        <dbReference type="Proteomes" id="UP000594638"/>
    </source>
</evidence>
<comment type="similarity">
    <text evidence="2">Belongs to the COBRA family.</text>
</comment>
<keyword evidence="6 9" id="KW-0472">Membrane</keyword>
<dbReference type="Proteomes" id="UP000594638">
    <property type="component" value="Unassembled WGS sequence"/>
</dbReference>
<dbReference type="PANTHER" id="PTHR31052">
    <property type="entry name" value="COBRA-LIKE PROTEIN 7"/>
    <property type="match status" value="1"/>
</dbReference>
<name>A0A8S0TXY4_OLEEU</name>
<evidence type="ECO:0000256" key="4">
    <source>
        <dbReference type="ARBA" id="ARBA00022622"/>
    </source>
</evidence>
<evidence type="ECO:0000256" key="1">
    <source>
        <dbReference type="ARBA" id="ARBA00004609"/>
    </source>
</evidence>
<evidence type="ECO:0000256" key="9">
    <source>
        <dbReference type="SAM" id="Phobius"/>
    </source>
</evidence>
<feature type="domain" description="COBRA C-terminal" evidence="10">
    <location>
        <begin position="88"/>
        <end position="287"/>
    </location>
</feature>